<protein>
    <submittedName>
        <fullName evidence="2">Putative capsid protein</fullName>
    </submittedName>
</protein>
<dbReference type="AlphaFoldDB" id="F3PWN1"/>
<organism evidence="2 3">
    <name type="scientific">Bacteroides fluxus YIT 12057</name>
    <dbReference type="NCBI Taxonomy" id="763034"/>
    <lineage>
        <taxon>Bacteria</taxon>
        <taxon>Pseudomonadati</taxon>
        <taxon>Bacteroidota</taxon>
        <taxon>Bacteroidia</taxon>
        <taxon>Bacteroidales</taxon>
        <taxon>Bacteroidaceae</taxon>
        <taxon>Bacteroides</taxon>
    </lineage>
</organism>
<proteinExistence type="predicted"/>
<evidence type="ECO:0000313" key="3">
    <source>
        <dbReference type="Proteomes" id="UP000003416"/>
    </source>
</evidence>
<evidence type="ECO:0000256" key="1">
    <source>
        <dbReference type="SAM" id="SignalP"/>
    </source>
</evidence>
<accession>F3PWN1</accession>
<dbReference type="SUPFAM" id="SSF56935">
    <property type="entry name" value="Porins"/>
    <property type="match status" value="1"/>
</dbReference>
<evidence type="ECO:0000313" key="2">
    <source>
        <dbReference type="EMBL" id="EGF51960.1"/>
    </source>
</evidence>
<name>F3PWN1_9BACE</name>
<dbReference type="SUPFAM" id="SSF49464">
    <property type="entry name" value="Carboxypeptidase regulatory domain-like"/>
    <property type="match status" value="1"/>
</dbReference>
<dbReference type="eggNOG" id="COG4773">
    <property type="taxonomic scope" value="Bacteria"/>
</dbReference>
<feature type="signal peptide" evidence="1">
    <location>
        <begin position="1"/>
        <end position="20"/>
    </location>
</feature>
<dbReference type="GeneID" id="86050572"/>
<dbReference type="HOGENOM" id="CLU_012729_2_0_10"/>
<feature type="chain" id="PRO_5003300367" evidence="1">
    <location>
        <begin position="21"/>
        <end position="880"/>
    </location>
</feature>
<gene>
    <name evidence="2" type="ORF">HMPREF9446_03167</name>
</gene>
<dbReference type="RefSeq" id="WP_009126388.1">
    <property type="nucleotide sequence ID" value="NZ_GL882689.1"/>
</dbReference>
<dbReference type="Proteomes" id="UP000003416">
    <property type="component" value="Unassembled WGS sequence"/>
</dbReference>
<dbReference type="InterPro" id="IPR008969">
    <property type="entry name" value="CarboxyPept-like_regulatory"/>
</dbReference>
<keyword evidence="1" id="KW-0732">Signal</keyword>
<dbReference type="STRING" id="763034.HMPREF9446_03167"/>
<comment type="caution">
    <text evidence="2">The sequence shown here is derived from an EMBL/GenBank/DDBJ whole genome shotgun (WGS) entry which is preliminary data.</text>
</comment>
<sequence length="880" mass="100522">MKNRIAFLILLIMGALSAYSQTIITGTVKNKKGEPILATVTLQRLGTNTIAGFASTDDAGKYKAVYKGSGDSILVVVRGLMVEQTTRCIPNCSAMVNFTVVEKVNKLKEVSVTASPVRRKGDTLTYAVGVFAGQSDRTIEDVMKKLPGIEVSSSGGISYNGKEISNFYIEDLDMLGGRYNVATRNIEAKDVASIQVYENHQPIKANPMFSDQTAINLRLKDNAKGIWTVNALAGIGYKPVLWNAELTAMHFARNRQHISMYKGNNSGHTADEELRKHYDTGAAIAFTGSILSVTQPGTPNVARKRYIDNRTNSISVNQLLKVKETELTANINYYNEWLDKEGYSSSVQYLPDDTPLVIEETVNNVSKENNLSMELSARSNKDREFFSNKLEAKASWNRTYTDALSTSNRRTENSAVFQHLDRPYFSVANALNMMKRINNHVFRIRFNVDYNDRPHRLCITPAYYFSGDSLEVLSQEVVQRNMNATLHTSYGLNLGDFSLNYTPRFNMNLRKLTSELTGRDGNNMFLPAADSMRNNLWYNNYQIGVDQDYTYKKYDRLRIKLTIPTYFSVITNNNRLSGSSVNYKQWIVNPALTADYSFTPSFKVVLNGYYRKSYGNMNDAYTGYILQSYRNLLRNMGDRLFASSVGGGHLSLEYRDAIRMLFFNVTGSYQHSWKNLFYGYSYENIVGIKTFVDQPTRADTYRLYASASKTFRFWRTKVGFSAGFSKSDNELFIQNKAEAYNSKKYFAGFSFNTTPCRYVNWVYDFSWSRTEQKVESTLEGDSPLRSHSHEFKLWIFPNEALSINFNVDYQYYNKAGNRNMAFADALVRYKYKQTEWELECNNLFNAKRYVSTTYSAMSTYVSQYELRPLSLLLKVRFKLK</sequence>
<reference evidence="2 3" key="1">
    <citation type="submission" date="2011-02" db="EMBL/GenBank/DDBJ databases">
        <authorList>
            <person name="Weinstock G."/>
            <person name="Sodergren E."/>
            <person name="Clifton S."/>
            <person name="Fulton L."/>
            <person name="Fulton B."/>
            <person name="Courtney L."/>
            <person name="Fronick C."/>
            <person name="Harrison M."/>
            <person name="Strong C."/>
            <person name="Farmer C."/>
            <person name="Delahaunty K."/>
            <person name="Markovic C."/>
            <person name="Hall O."/>
            <person name="Minx P."/>
            <person name="Tomlinson C."/>
            <person name="Mitreva M."/>
            <person name="Hou S."/>
            <person name="Chen J."/>
            <person name="Wollam A."/>
            <person name="Pepin K.H."/>
            <person name="Johnson M."/>
            <person name="Bhonagiri V."/>
            <person name="Zhang X."/>
            <person name="Suruliraj S."/>
            <person name="Warren W."/>
            <person name="Chinwalla A."/>
            <person name="Mardis E.R."/>
            <person name="Wilson R.K."/>
        </authorList>
    </citation>
    <scope>NUCLEOTIDE SEQUENCE [LARGE SCALE GENOMIC DNA]</scope>
    <source>
        <strain evidence="2 3">YIT 12057</strain>
    </source>
</reference>
<keyword evidence="3" id="KW-1185">Reference proteome</keyword>
<dbReference type="EMBL" id="AFBN01000096">
    <property type="protein sequence ID" value="EGF51960.1"/>
    <property type="molecule type" value="Genomic_DNA"/>
</dbReference>